<protein>
    <recommendedName>
        <fullName evidence="6 19">Adenosylcobinamide-GDP ribazoletransferase</fullName>
        <ecNumber evidence="5 19">2.7.8.26</ecNumber>
    </recommendedName>
    <alternativeName>
        <fullName evidence="16 19">Cobalamin synthase</fullName>
    </alternativeName>
    <alternativeName>
        <fullName evidence="15 19">Cobalamin-5'-phosphate synthase</fullName>
    </alternativeName>
</protein>
<keyword evidence="21" id="KW-1185">Reference proteome</keyword>
<comment type="function">
    <text evidence="14 19">Joins adenosylcobinamide-GDP and alpha-ribazole to generate adenosylcobalamin (Ado-cobalamin). Also synthesizes adenosylcobalamin 5'-phosphate from adenosylcobinamide-GDP and alpha-ribazole 5'-phosphate.</text>
</comment>
<evidence type="ECO:0000256" key="7">
    <source>
        <dbReference type="ARBA" id="ARBA00022475"/>
    </source>
</evidence>
<keyword evidence="11 19" id="KW-0460">Magnesium</keyword>
<accession>A0A172QUW7</accession>
<dbReference type="EMBL" id="CP015622">
    <property type="protein sequence ID" value="ANE04441.1"/>
    <property type="molecule type" value="Genomic_DNA"/>
</dbReference>
<evidence type="ECO:0000256" key="19">
    <source>
        <dbReference type="HAMAP-Rule" id="MF_00719"/>
    </source>
</evidence>
<keyword evidence="8 19" id="KW-0169">Cobalamin biosynthesis</keyword>
<name>A0A172QUW7_9CORY</name>
<keyword evidence="12 19" id="KW-1133">Transmembrane helix</keyword>
<dbReference type="HAMAP" id="MF_00719">
    <property type="entry name" value="CobS"/>
    <property type="match status" value="1"/>
</dbReference>
<evidence type="ECO:0000256" key="15">
    <source>
        <dbReference type="ARBA" id="ARBA00032605"/>
    </source>
</evidence>
<comment type="pathway">
    <text evidence="3 19">Cofactor biosynthesis; adenosylcobalamin biosynthesis; adenosylcobalamin from cob(II)yrinate a,c-diamide: step 7/7.</text>
</comment>
<evidence type="ECO:0000313" key="20">
    <source>
        <dbReference type="EMBL" id="ANE04441.1"/>
    </source>
</evidence>
<dbReference type="KEGG" id="ccjz:ccrud_09660"/>
<evidence type="ECO:0000256" key="17">
    <source>
        <dbReference type="ARBA" id="ARBA00048623"/>
    </source>
</evidence>
<dbReference type="GO" id="GO:0005886">
    <property type="term" value="C:plasma membrane"/>
    <property type="evidence" value="ECO:0007669"/>
    <property type="project" value="UniProtKB-SubCell"/>
</dbReference>
<dbReference type="Proteomes" id="UP000076929">
    <property type="component" value="Chromosome"/>
</dbReference>
<gene>
    <name evidence="19" type="primary">cobS</name>
    <name evidence="20" type="ORF">ccrud_09660</name>
</gene>
<dbReference type="NCBIfam" id="NF001282">
    <property type="entry name" value="PRK00235.2-4"/>
    <property type="match status" value="1"/>
</dbReference>
<dbReference type="GO" id="GO:0008818">
    <property type="term" value="F:cobalamin 5'-phosphate synthase activity"/>
    <property type="evidence" value="ECO:0007669"/>
    <property type="project" value="UniProtKB-UniRule"/>
</dbReference>
<evidence type="ECO:0000256" key="16">
    <source>
        <dbReference type="ARBA" id="ARBA00032853"/>
    </source>
</evidence>
<reference evidence="20 21" key="1">
    <citation type="submission" date="2016-05" db="EMBL/GenBank/DDBJ databases">
        <title>Complete genome sequence of Corynebacterium crudilactis, a new Corynebacterium species isolated from raw cow's milk.</title>
        <authorList>
            <person name="Christian R."/>
            <person name="Zimmermann J."/>
            <person name="Lipski A."/>
            <person name="Kalinowski J."/>
        </authorList>
    </citation>
    <scope>NUCLEOTIDE SEQUENCE [LARGE SCALE GENOMIC DNA]</scope>
    <source>
        <strain evidence="20 21">JZ16</strain>
    </source>
</reference>
<dbReference type="GO" id="GO:0051073">
    <property type="term" value="F:adenosylcobinamide-GDP ribazoletransferase activity"/>
    <property type="evidence" value="ECO:0007669"/>
    <property type="project" value="UniProtKB-UniRule"/>
</dbReference>
<sequence>MSGKAGFSPSHSDDRHGFAPVEGICTALNWMSILPIPGATVFDRLTGARVMAALPIVGLVFGMCTALLLAAIGPISGALSADALLVAVLIVAMWELLNRFMHLDGLADVADALGSYAAPPRAREILADPHTGLFGFSAAIFSILIQVTAVASLINSPAWWTVCFIPLIARLTGQVTALQHHSPFSPTGFGALVIGTVKWWWVVLWWLGISALAFVFSSLGNSLWLGLGISITAIVSCCCAELFTRHLSKRFGGVNGDCIGACIHLGAAIAAVVLAVLAEI</sequence>
<keyword evidence="7 19" id="KW-1003">Cell membrane</keyword>
<evidence type="ECO:0000256" key="3">
    <source>
        <dbReference type="ARBA" id="ARBA00004663"/>
    </source>
</evidence>
<evidence type="ECO:0000256" key="14">
    <source>
        <dbReference type="ARBA" id="ARBA00025228"/>
    </source>
</evidence>
<comment type="similarity">
    <text evidence="4 19">Belongs to the CobS family.</text>
</comment>
<evidence type="ECO:0000256" key="4">
    <source>
        <dbReference type="ARBA" id="ARBA00010561"/>
    </source>
</evidence>
<evidence type="ECO:0000256" key="2">
    <source>
        <dbReference type="ARBA" id="ARBA00004651"/>
    </source>
</evidence>
<dbReference type="GO" id="GO:0009236">
    <property type="term" value="P:cobalamin biosynthetic process"/>
    <property type="evidence" value="ECO:0007669"/>
    <property type="project" value="UniProtKB-UniRule"/>
</dbReference>
<dbReference type="OrthoDB" id="9794223at2"/>
<feature type="transmembrane region" description="Helical" evidence="19">
    <location>
        <begin position="78"/>
        <end position="97"/>
    </location>
</feature>
<dbReference type="STRING" id="1652495.ccrud_09660"/>
<dbReference type="UniPathway" id="UPA00148">
    <property type="reaction ID" value="UER00238"/>
</dbReference>
<comment type="catalytic activity">
    <reaction evidence="17 19">
        <text>alpha-ribazole + adenosylcob(III)inamide-GDP = adenosylcob(III)alamin + GMP + H(+)</text>
        <dbReference type="Rhea" id="RHEA:16049"/>
        <dbReference type="ChEBI" id="CHEBI:10329"/>
        <dbReference type="ChEBI" id="CHEBI:15378"/>
        <dbReference type="ChEBI" id="CHEBI:18408"/>
        <dbReference type="ChEBI" id="CHEBI:58115"/>
        <dbReference type="ChEBI" id="CHEBI:60487"/>
        <dbReference type="EC" id="2.7.8.26"/>
    </reaction>
</comment>
<dbReference type="PANTHER" id="PTHR34148">
    <property type="entry name" value="ADENOSYLCOBINAMIDE-GDP RIBAZOLETRANSFERASE"/>
    <property type="match status" value="1"/>
</dbReference>
<evidence type="ECO:0000256" key="10">
    <source>
        <dbReference type="ARBA" id="ARBA00022692"/>
    </source>
</evidence>
<comment type="cofactor">
    <cofactor evidence="1 19">
        <name>Mg(2+)</name>
        <dbReference type="ChEBI" id="CHEBI:18420"/>
    </cofactor>
</comment>
<dbReference type="InterPro" id="IPR003805">
    <property type="entry name" value="CobS"/>
</dbReference>
<dbReference type="Pfam" id="PF02654">
    <property type="entry name" value="CobS"/>
    <property type="match status" value="1"/>
</dbReference>
<dbReference type="AlphaFoldDB" id="A0A172QUW7"/>
<keyword evidence="10 19" id="KW-0812">Transmembrane</keyword>
<comment type="catalytic activity">
    <reaction evidence="18 19">
        <text>alpha-ribazole 5'-phosphate + adenosylcob(III)inamide-GDP = adenosylcob(III)alamin 5'-phosphate + GMP + H(+)</text>
        <dbReference type="Rhea" id="RHEA:23560"/>
        <dbReference type="ChEBI" id="CHEBI:15378"/>
        <dbReference type="ChEBI" id="CHEBI:57918"/>
        <dbReference type="ChEBI" id="CHEBI:58115"/>
        <dbReference type="ChEBI" id="CHEBI:60487"/>
        <dbReference type="ChEBI" id="CHEBI:60493"/>
        <dbReference type="EC" id="2.7.8.26"/>
    </reaction>
</comment>
<evidence type="ECO:0000256" key="6">
    <source>
        <dbReference type="ARBA" id="ARBA00015850"/>
    </source>
</evidence>
<evidence type="ECO:0000256" key="18">
    <source>
        <dbReference type="ARBA" id="ARBA00049504"/>
    </source>
</evidence>
<keyword evidence="13 19" id="KW-0472">Membrane</keyword>
<evidence type="ECO:0000256" key="12">
    <source>
        <dbReference type="ARBA" id="ARBA00022989"/>
    </source>
</evidence>
<organism evidence="20 21">
    <name type="scientific">Corynebacterium crudilactis</name>
    <dbReference type="NCBI Taxonomy" id="1652495"/>
    <lineage>
        <taxon>Bacteria</taxon>
        <taxon>Bacillati</taxon>
        <taxon>Actinomycetota</taxon>
        <taxon>Actinomycetes</taxon>
        <taxon>Mycobacteriales</taxon>
        <taxon>Corynebacteriaceae</taxon>
        <taxon>Corynebacterium</taxon>
    </lineage>
</organism>
<proteinExistence type="inferred from homology"/>
<feature type="transmembrane region" description="Helical" evidence="19">
    <location>
        <begin position="52"/>
        <end position="72"/>
    </location>
</feature>
<evidence type="ECO:0000256" key="1">
    <source>
        <dbReference type="ARBA" id="ARBA00001946"/>
    </source>
</evidence>
<dbReference type="RefSeq" id="WP_066566811.1">
    <property type="nucleotide sequence ID" value="NZ_CP015622.1"/>
</dbReference>
<evidence type="ECO:0000256" key="9">
    <source>
        <dbReference type="ARBA" id="ARBA00022679"/>
    </source>
</evidence>
<dbReference type="EC" id="2.7.8.26" evidence="5 19"/>
<evidence type="ECO:0000313" key="21">
    <source>
        <dbReference type="Proteomes" id="UP000076929"/>
    </source>
</evidence>
<feature type="transmembrane region" description="Helical" evidence="19">
    <location>
        <begin position="256"/>
        <end position="278"/>
    </location>
</feature>
<evidence type="ECO:0000256" key="8">
    <source>
        <dbReference type="ARBA" id="ARBA00022573"/>
    </source>
</evidence>
<comment type="subcellular location">
    <subcellularLocation>
        <location evidence="2 19">Cell membrane</location>
        <topology evidence="2 19">Multi-pass membrane protein</topology>
    </subcellularLocation>
</comment>
<keyword evidence="9 19" id="KW-0808">Transferase</keyword>
<feature type="transmembrane region" description="Helical" evidence="19">
    <location>
        <begin position="131"/>
        <end position="152"/>
    </location>
</feature>
<evidence type="ECO:0000256" key="11">
    <source>
        <dbReference type="ARBA" id="ARBA00022842"/>
    </source>
</evidence>
<feature type="transmembrane region" description="Helical" evidence="19">
    <location>
        <begin position="223"/>
        <end position="244"/>
    </location>
</feature>
<evidence type="ECO:0000256" key="5">
    <source>
        <dbReference type="ARBA" id="ARBA00013200"/>
    </source>
</evidence>
<dbReference type="PANTHER" id="PTHR34148:SF1">
    <property type="entry name" value="ADENOSYLCOBINAMIDE-GDP RIBAZOLETRANSFERASE"/>
    <property type="match status" value="1"/>
</dbReference>
<evidence type="ECO:0000256" key="13">
    <source>
        <dbReference type="ARBA" id="ARBA00023136"/>
    </source>
</evidence>